<dbReference type="GO" id="GO:0017134">
    <property type="term" value="F:fibroblast growth factor binding"/>
    <property type="evidence" value="ECO:0007669"/>
    <property type="project" value="TreeGrafter"/>
</dbReference>
<protein>
    <submittedName>
        <fullName evidence="12">Putative golgi apparatus protein cysteine-rich fibroblast growth factor receptor</fullName>
    </submittedName>
</protein>
<evidence type="ECO:0000256" key="7">
    <source>
        <dbReference type="ARBA" id="ARBA00023180"/>
    </source>
</evidence>
<evidence type="ECO:0000256" key="11">
    <source>
        <dbReference type="SAM" id="SignalP"/>
    </source>
</evidence>
<dbReference type="InterPro" id="IPR039728">
    <property type="entry name" value="GLG1"/>
</dbReference>
<sequence>MIPRIMCKQIFVIIIFLTFKFAATSSSTSSISKRAALAVVSTKKLIDDETCGQVRSLCSNLRSGTDDIYVLECIQSFPKQQLQTISDTCQHLIWTHTKQFMDDLFVHKLIEHNCNNKIFDNSLSDCKVSKDSGQLLGCVIDHKERIKNNECRGFVQRLEWVAFSDFRLIGHFVQDCEQDIELNGCGRINTEENKLSQGETLACLQTHIDSLANNCKKGVLHLSELQSDNVKLDRQLFLACATDSLRFCPEARPGSGAIYKCLMRNKNDGTMSKQCQLQLLRRDKLIAHDYRVSKGLARACKEEIKTHHCRRGVSDDKDIRLAQILLCLESIQKNNTKILPECLAEMIDHRKMLMEDYQLSPEILTDCSDDISKFCSNLEAGGKTIHCLMEYARPKRKKERRVNAQCLRALEMLVKVADVGEDWRVDPILRKACKPVVDIACTETEGGDARVMSCLMEKLGTNYMTQQCETALLQIQYFVARDFKLDPQLYRNCREDAVRLCRAKKNWADIDSSQMLDPERGPLILPCLHRYAYRPEKEIHLKQECLQEVKRVMRQRAKSVDLIPEIEDDCIDDLALYCFDKTGKGEEMQCLQDNLEKLQERCRAAVNSYTEDEAGHIELNPIIMAVCGDAMQKHCSSILKTGKDEGEMMECLIAYKNDPDMRTDVKCRAAIEHFQIISLKNYHFTFKFKEACRPYVSRFCQSSNTKYDVVACLSELMRNDTIKGAKHSIPKECRQQVRAQLYQQRENIDYDPKLKAACKNEIENFCFNIPHGSGQVLECLQTQHEKLNEQCRHLLFTIKKSELTDSSTDYTLINTCKDMIRQYCRDTEPSKMLDCLKLHKDESLFEVKCHLVVVNRMIEQNLDYRFNPKLQTACSKNIADFCTHIVANAKQNEELNGKVINCLKTKFREGKLYPDCEKQMTEVLHEQALNYKLNPLLQSLCHKEIQVLCSSVAVVAANDGTNTAIEEHGEVEECLKNAFMNKQIITQECKIEIAVLIQEAKADIHVDPLLQRACTVDLLKYCSNVQSGNGRLLKCLEVILEDESKALEDDCKQKLLQRMEMFKNAAVVAPQPESLSDLYTQVVESPAKRYFLVVLCTFVGFVFIFGLFCGRVTRRTMAMKNK</sequence>
<dbReference type="PROSITE" id="PS51289">
    <property type="entry name" value="GLG1_C_RICH"/>
    <property type="match status" value="6"/>
</dbReference>
<dbReference type="InterPro" id="IPR017873">
    <property type="entry name" value="Cys-rich_GLG1_repeat_euk"/>
</dbReference>
<evidence type="ECO:0000256" key="4">
    <source>
        <dbReference type="ARBA" id="ARBA00022737"/>
    </source>
</evidence>
<dbReference type="AlphaFoldDB" id="U5EST3"/>
<organism evidence="12">
    <name type="scientific">Corethrella appendiculata</name>
    <dbReference type="NCBI Taxonomy" id="1370023"/>
    <lineage>
        <taxon>Eukaryota</taxon>
        <taxon>Metazoa</taxon>
        <taxon>Ecdysozoa</taxon>
        <taxon>Arthropoda</taxon>
        <taxon>Hexapoda</taxon>
        <taxon>Insecta</taxon>
        <taxon>Pterygota</taxon>
        <taxon>Neoptera</taxon>
        <taxon>Endopterygota</taxon>
        <taxon>Diptera</taxon>
        <taxon>Nematocera</taxon>
        <taxon>Culicoidea</taxon>
        <taxon>Chaoboridae</taxon>
        <taxon>Corethrella</taxon>
    </lineage>
</organism>
<proteinExistence type="evidence at transcript level"/>
<evidence type="ECO:0000313" key="12">
    <source>
        <dbReference type="EMBL" id="JAB57652.1"/>
    </source>
</evidence>
<evidence type="ECO:0000256" key="6">
    <source>
        <dbReference type="ARBA" id="ARBA00023136"/>
    </source>
</evidence>
<evidence type="ECO:0000256" key="1">
    <source>
        <dbReference type="ARBA" id="ARBA00004479"/>
    </source>
</evidence>
<evidence type="ECO:0000256" key="5">
    <source>
        <dbReference type="ARBA" id="ARBA00022989"/>
    </source>
</evidence>
<keyword evidence="9" id="KW-0175">Coiled coil</keyword>
<dbReference type="EMBL" id="GANO01002219">
    <property type="protein sequence ID" value="JAB57652.1"/>
    <property type="molecule type" value="mRNA"/>
</dbReference>
<dbReference type="Pfam" id="PF00839">
    <property type="entry name" value="Cys_rich_FGFR"/>
    <property type="match status" value="14"/>
</dbReference>
<comment type="subcellular location">
    <subcellularLocation>
        <location evidence="1">Membrane</location>
        <topology evidence="1">Single-pass type I membrane protein</topology>
    </subcellularLocation>
</comment>
<dbReference type="PANTHER" id="PTHR11884">
    <property type="entry name" value="SELECTIN LIGAND RELATED"/>
    <property type="match status" value="1"/>
</dbReference>
<dbReference type="GO" id="GO:0000139">
    <property type="term" value="C:Golgi membrane"/>
    <property type="evidence" value="ECO:0007669"/>
    <property type="project" value="InterPro"/>
</dbReference>
<dbReference type="InterPro" id="IPR001893">
    <property type="entry name" value="Cys-rich_GLG1_repeat"/>
</dbReference>
<feature type="chain" id="PRO_5004660151" evidence="11">
    <location>
        <begin position="23"/>
        <end position="1122"/>
    </location>
</feature>
<keyword evidence="12" id="KW-0675">Receptor</keyword>
<accession>U5EST3</accession>
<feature type="coiled-coil region" evidence="9">
    <location>
        <begin position="581"/>
        <end position="608"/>
    </location>
</feature>
<dbReference type="PANTHER" id="PTHR11884:SF1">
    <property type="entry name" value="GOLGI APPARATUS PROTEIN 1"/>
    <property type="match status" value="1"/>
</dbReference>
<evidence type="ECO:0000256" key="10">
    <source>
        <dbReference type="SAM" id="Phobius"/>
    </source>
</evidence>
<feature type="repeat" description="Cys-rich GLG1" evidence="8">
    <location>
        <begin position="401"/>
        <end position="463"/>
    </location>
</feature>
<reference evidence="12" key="1">
    <citation type="journal article" date="2014" name="Insect Biochem. Mol. Biol.">
        <title>An insight into the sialome of the frog biting fly, Corethrella appendiculata.</title>
        <authorList>
            <person name="Ribeiro J.M.C."/>
            <person name="Chagas A.C."/>
            <person name="Pham V.M."/>
            <person name="Lounibos L.P."/>
            <person name="Calvo E."/>
        </authorList>
    </citation>
    <scope>NUCLEOTIDE SEQUENCE</scope>
    <source>
        <tissue evidence="12">Salivary glands</tissue>
    </source>
</reference>
<name>U5EST3_9DIPT</name>
<keyword evidence="4" id="KW-0677">Repeat</keyword>
<keyword evidence="3 11" id="KW-0732">Signal</keyword>
<feature type="repeat" description="Cys-rich GLG1" evidence="8">
    <location>
        <begin position="210"/>
        <end position="270"/>
    </location>
</feature>
<feature type="repeat" description="Cys-rich GLG1" evidence="8">
    <location>
        <begin position="984"/>
        <end position="1044"/>
    </location>
</feature>
<feature type="repeat" description="Cys-rich GLG1" evidence="8">
    <location>
        <begin position="662"/>
        <end position="721"/>
    </location>
</feature>
<feature type="repeat" description="Cys-rich GLG1" evidence="8">
    <location>
        <begin position="728"/>
        <end position="788"/>
    </location>
</feature>
<evidence type="ECO:0000256" key="3">
    <source>
        <dbReference type="ARBA" id="ARBA00022729"/>
    </source>
</evidence>
<feature type="repeat" description="Cys-rich GLG1" evidence="8">
    <location>
        <begin position="337"/>
        <end position="396"/>
    </location>
</feature>
<keyword evidence="2 10" id="KW-0812">Transmembrane</keyword>
<feature type="signal peptide" evidence="11">
    <location>
        <begin position="1"/>
        <end position="22"/>
    </location>
</feature>
<evidence type="ECO:0000256" key="9">
    <source>
        <dbReference type="SAM" id="Coils"/>
    </source>
</evidence>
<keyword evidence="6 10" id="KW-0472">Membrane</keyword>
<evidence type="ECO:0000256" key="2">
    <source>
        <dbReference type="ARBA" id="ARBA00022692"/>
    </source>
</evidence>
<keyword evidence="5 10" id="KW-1133">Transmembrane helix</keyword>
<keyword evidence="7" id="KW-0325">Glycoprotein</keyword>
<feature type="transmembrane region" description="Helical" evidence="10">
    <location>
        <begin position="1090"/>
        <end position="1110"/>
    </location>
</feature>
<evidence type="ECO:0000256" key="8">
    <source>
        <dbReference type="PROSITE-ProRule" id="PRU00622"/>
    </source>
</evidence>